<dbReference type="OrthoDB" id="310895at2759"/>
<dbReference type="FunFam" id="3.40.605.10:FF:000026">
    <property type="entry name" value="Aldehyde dehydrogenase, putative"/>
    <property type="match status" value="1"/>
</dbReference>
<dbReference type="Gene3D" id="3.40.605.10">
    <property type="entry name" value="Aldehyde Dehydrogenase, Chain A, domain 1"/>
    <property type="match status" value="1"/>
</dbReference>
<dbReference type="InterPro" id="IPR016160">
    <property type="entry name" value="Ald_DH_CS_CYS"/>
</dbReference>
<dbReference type="EMBL" id="MBFR01000153">
    <property type="protein sequence ID" value="PVU92676.1"/>
    <property type="molecule type" value="Genomic_DNA"/>
</dbReference>
<evidence type="ECO:0000256" key="2">
    <source>
        <dbReference type="ARBA" id="ARBA00023002"/>
    </source>
</evidence>
<evidence type="ECO:0000256" key="1">
    <source>
        <dbReference type="ARBA" id="ARBA00009986"/>
    </source>
</evidence>
<accession>A0A2T9YK09</accession>
<dbReference type="Pfam" id="PF00171">
    <property type="entry name" value="Aldedh"/>
    <property type="match status" value="1"/>
</dbReference>
<reference evidence="6 7" key="1">
    <citation type="journal article" date="2018" name="MBio">
        <title>Comparative Genomics Reveals the Core Gene Toolbox for the Fungus-Insect Symbiosis.</title>
        <authorList>
            <person name="Wang Y."/>
            <person name="Stata M."/>
            <person name="Wang W."/>
            <person name="Stajich J.E."/>
            <person name="White M.M."/>
            <person name="Moncalvo J.M."/>
        </authorList>
    </citation>
    <scope>NUCLEOTIDE SEQUENCE [LARGE SCALE GENOMIC DNA]</scope>
    <source>
        <strain evidence="6 7">SWE-8-4</strain>
    </source>
</reference>
<dbReference type="FunFam" id="3.40.309.10:FF:000001">
    <property type="entry name" value="Mitochondrial aldehyde dehydrogenase 2"/>
    <property type="match status" value="1"/>
</dbReference>
<dbReference type="GO" id="GO:0019413">
    <property type="term" value="P:acetate biosynthetic process"/>
    <property type="evidence" value="ECO:0007669"/>
    <property type="project" value="UniProtKB-ARBA"/>
</dbReference>
<proteinExistence type="inferred from homology"/>
<dbReference type="InterPro" id="IPR015590">
    <property type="entry name" value="Aldehyde_DH_dom"/>
</dbReference>
<dbReference type="SUPFAM" id="SSF53720">
    <property type="entry name" value="ALDH-like"/>
    <property type="match status" value="1"/>
</dbReference>
<sequence>MTVNSILSNPSQFYINGQWTDGQGSETCNITDPTSGQVVLTLKNGVTKDSNAAVEAAYNAFNTGPWYNEYTGVQRRDALLKIAQVIDDNKHQIAKIESLQTGKPIGNSTFEAMHGAEVFRFFAGLADKQGGKHFSPNHDQSVSAYTIVEAMGVIGLITAFNFPFILAIWKIAPALAAGNTVILKPSPQTPLSSLLLAQLIHDNQLLPPGVFNVIPGGIEAGAALVNHPHVDKISFTGSVGGGKAVYKASAESANLKHICLELGGKSPNVIMDDADVEKAAQHAAAAAFINTGQTCCAGTKIHVHKKIYDQFMSALIAITKDLTDRMTTDTSTSSIGPLIDQNQLNRVDGFVQRAIKNNEAEVLIGGERWGQQGYYYKPTVLKSSNLQAEVVCEEIFGPVVTVLPPFEDLDQVIEFESKSNFGLACGIYTNNAKAINTFVKKMRAGSVWVNCFNVLNPYMPFGGYKNSGIGRELGEEAIKEFLLTKSVSSVITSAAAEIPFSPAKRTLLEYSTVAKTEPSLNPQKFTEVAIIHLPNDSMPNALKKASYGGSDKKSDAAGLSFLETSV</sequence>
<dbReference type="InterPro" id="IPR016162">
    <property type="entry name" value="Ald_DH_N"/>
</dbReference>
<dbReference type="AlphaFoldDB" id="A0A2T9YK09"/>
<gene>
    <name evidence="6" type="ORF">BB561_003695</name>
</gene>
<evidence type="ECO:0000313" key="6">
    <source>
        <dbReference type="EMBL" id="PVU92676.1"/>
    </source>
</evidence>
<protein>
    <recommendedName>
        <fullName evidence="5">Aldehyde dehydrogenase domain-containing protein</fullName>
    </recommendedName>
</protein>
<dbReference type="PROSITE" id="PS00070">
    <property type="entry name" value="ALDEHYDE_DEHYDR_CYS"/>
    <property type="match status" value="1"/>
</dbReference>
<dbReference type="GO" id="GO:0004030">
    <property type="term" value="F:aldehyde dehydrogenase [NAD(P)+] activity"/>
    <property type="evidence" value="ECO:0007669"/>
    <property type="project" value="UniProtKB-ARBA"/>
</dbReference>
<organism evidence="6 7">
    <name type="scientific">Smittium simulii</name>
    <dbReference type="NCBI Taxonomy" id="133385"/>
    <lineage>
        <taxon>Eukaryota</taxon>
        <taxon>Fungi</taxon>
        <taxon>Fungi incertae sedis</taxon>
        <taxon>Zoopagomycota</taxon>
        <taxon>Kickxellomycotina</taxon>
        <taxon>Harpellomycetes</taxon>
        <taxon>Harpellales</taxon>
        <taxon>Legeriomycetaceae</taxon>
        <taxon>Smittium</taxon>
    </lineage>
</organism>
<keyword evidence="2 4" id="KW-0560">Oxidoreductase</keyword>
<dbReference type="Proteomes" id="UP000245383">
    <property type="component" value="Unassembled WGS sequence"/>
</dbReference>
<feature type="domain" description="Aldehyde dehydrogenase" evidence="5">
    <location>
        <begin position="19"/>
        <end position="487"/>
    </location>
</feature>
<comment type="caution">
    <text evidence="6">The sequence shown here is derived from an EMBL/GenBank/DDBJ whole genome shotgun (WGS) entry which is preliminary data.</text>
</comment>
<dbReference type="InterPro" id="IPR016163">
    <property type="entry name" value="Ald_DH_C"/>
</dbReference>
<evidence type="ECO:0000256" key="3">
    <source>
        <dbReference type="PROSITE-ProRule" id="PRU10007"/>
    </source>
</evidence>
<dbReference type="InterPro" id="IPR016161">
    <property type="entry name" value="Ald_DH/histidinol_DH"/>
</dbReference>
<evidence type="ECO:0000313" key="7">
    <source>
        <dbReference type="Proteomes" id="UP000245383"/>
    </source>
</evidence>
<dbReference type="FunFam" id="3.40.605.10:FF:000007">
    <property type="entry name" value="NAD/NADP-dependent betaine aldehyde dehydrogenase"/>
    <property type="match status" value="1"/>
</dbReference>
<dbReference type="PROSITE" id="PS00687">
    <property type="entry name" value="ALDEHYDE_DEHYDR_GLU"/>
    <property type="match status" value="1"/>
</dbReference>
<name>A0A2T9YK09_9FUNG</name>
<dbReference type="PANTHER" id="PTHR11699">
    <property type="entry name" value="ALDEHYDE DEHYDROGENASE-RELATED"/>
    <property type="match status" value="1"/>
</dbReference>
<feature type="active site" evidence="3">
    <location>
        <position position="261"/>
    </location>
</feature>
<dbReference type="InterPro" id="IPR029510">
    <property type="entry name" value="Ald_DH_CS_GLU"/>
</dbReference>
<dbReference type="Gene3D" id="3.40.309.10">
    <property type="entry name" value="Aldehyde Dehydrogenase, Chain A, domain 2"/>
    <property type="match status" value="1"/>
</dbReference>
<keyword evidence="7" id="KW-1185">Reference proteome</keyword>
<evidence type="ECO:0000256" key="4">
    <source>
        <dbReference type="RuleBase" id="RU003345"/>
    </source>
</evidence>
<comment type="similarity">
    <text evidence="1 4">Belongs to the aldehyde dehydrogenase family.</text>
</comment>
<dbReference type="STRING" id="133385.A0A2T9YK09"/>
<evidence type="ECO:0000259" key="5">
    <source>
        <dbReference type="Pfam" id="PF00171"/>
    </source>
</evidence>